<dbReference type="RefSeq" id="WP_074571801.1">
    <property type="nucleotide sequence ID" value="NZ_FNJQ01000007.1"/>
</dbReference>
<evidence type="ECO:0000313" key="2">
    <source>
        <dbReference type="Proteomes" id="UP000182412"/>
    </source>
</evidence>
<dbReference type="AlphaFoldDB" id="A0A1H0QDA9"/>
<sequence length="209" mass="24027">MIRSNNGQIAIFGKSGYGHYFGGNTWKMPICSICDEPYHQILTLDTKDEQLNWLECSLKELPLISCVNCSTCWERQFYHIDEKDRAVKMLEVATADAWQQDEEDKIGYPLPVRRLKLEPLECFDVEEIIESMGCDYFCKLGGKPVSLTDPIEMCCKECGRKMQYVGVLTGSDFENIELLNGVDFYFGDMFLYFYYCDACNVVVVDSQPL</sequence>
<evidence type="ECO:0000313" key="1">
    <source>
        <dbReference type="EMBL" id="SDP15045.1"/>
    </source>
</evidence>
<evidence type="ECO:0008006" key="3">
    <source>
        <dbReference type="Google" id="ProtNLM"/>
    </source>
</evidence>
<organism evidence="1 2">
    <name type="scientific">Selenomonas ruminantium</name>
    <dbReference type="NCBI Taxonomy" id="971"/>
    <lineage>
        <taxon>Bacteria</taxon>
        <taxon>Bacillati</taxon>
        <taxon>Bacillota</taxon>
        <taxon>Negativicutes</taxon>
        <taxon>Selenomonadales</taxon>
        <taxon>Selenomonadaceae</taxon>
        <taxon>Selenomonas</taxon>
    </lineage>
</organism>
<reference evidence="1 2" key="1">
    <citation type="submission" date="2016-10" db="EMBL/GenBank/DDBJ databases">
        <authorList>
            <person name="de Groot N.N."/>
        </authorList>
    </citation>
    <scope>NUCLEOTIDE SEQUENCE [LARGE SCALE GENOMIC DNA]</scope>
    <source>
        <strain evidence="1 2">S137</strain>
    </source>
</reference>
<protein>
    <recommendedName>
        <fullName evidence="3">DUF1963 domain-containing protein</fullName>
    </recommendedName>
</protein>
<dbReference type="EMBL" id="FNJQ01000007">
    <property type="protein sequence ID" value="SDP15045.1"/>
    <property type="molecule type" value="Genomic_DNA"/>
</dbReference>
<accession>A0A1H0QDA9</accession>
<proteinExistence type="predicted"/>
<name>A0A1H0QDA9_SELRU</name>
<gene>
    <name evidence="1" type="ORF">SAMN05216366_10794</name>
</gene>
<dbReference type="Proteomes" id="UP000182412">
    <property type="component" value="Unassembled WGS sequence"/>
</dbReference>
<dbReference type="OrthoDB" id="2586028at2"/>